<gene>
    <name evidence="1" type="ORF">ODALV1_LOCUS31264</name>
</gene>
<dbReference type="EMBL" id="CAXLJM020000166">
    <property type="protein sequence ID" value="CAL8147889.1"/>
    <property type="molecule type" value="Genomic_DNA"/>
</dbReference>
<reference evidence="1 2" key="1">
    <citation type="submission" date="2024-08" db="EMBL/GenBank/DDBJ databases">
        <authorList>
            <person name="Cucini C."/>
            <person name="Frati F."/>
        </authorList>
    </citation>
    <scope>NUCLEOTIDE SEQUENCE [LARGE SCALE GENOMIC DNA]</scope>
</reference>
<dbReference type="Proteomes" id="UP001642540">
    <property type="component" value="Unassembled WGS sequence"/>
</dbReference>
<accession>A0ABP1S9W9</accession>
<sequence>MSKVFCVVCPSQKYSQFSNPILLYYIHLILVLQYNYTRIQQFKVYPGSGVSEMEGSKSACPFVDPCSVSCWRFNIEHPPVHILFFLLNSTPMKGKAPDQTRPVVLTCSYKFIYIYQCSSSISTLFVSQDQDGREIYIVHK</sequence>
<comment type="caution">
    <text evidence="1">The sequence shown here is derived from an EMBL/GenBank/DDBJ whole genome shotgun (WGS) entry which is preliminary data.</text>
</comment>
<evidence type="ECO:0000313" key="1">
    <source>
        <dbReference type="EMBL" id="CAL8147889.1"/>
    </source>
</evidence>
<protein>
    <submittedName>
        <fullName evidence="1">Uncharacterized protein</fullName>
    </submittedName>
</protein>
<name>A0ABP1S9W9_9HEXA</name>
<organism evidence="1 2">
    <name type="scientific">Orchesella dallaii</name>
    <dbReference type="NCBI Taxonomy" id="48710"/>
    <lineage>
        <taxon>Eukaryota</taxon>
        <taxon>Metazoa</taxon>
        <taxon>Ecdysozoa</taxon>
        <taxon>Arthropoda</taxon>
        <taxon>Hexapoda</taxon>
        <taxon>Collembola</taxon>
        <taxon>Entomobryomorpha</taxon>
        <taxon>Entomobryoidea</taxon>
        <taxon>Orchesellidae</taxon>
        <taxon>Orchesellinae</taxon>
        <taxon>Orchesella</taxon>
    </lineage>
</organism>
<proteinExistence type="predicted"/>
<keyword evidence="2" id="KW-1185">Reference proteome</keyword>
<evidence type="ECO:0000313" key="2">
    <source>
        <dbReference type="Proteomes" id="UP001642540"/>
    </source>
</evidence>